<sequence>MSASGSVTLRGVVRAVGILAMTALLVALRLVLLPFGRSASILLRRLWCRGCCRLLGIELAVTGRSFDAAPTLLVANHAGYVDILALGAVLDGTFIAKAEVARWPVLGLLARQCGTLFIRRDRRHALLQRNELAARMRRGESFVLFAEGTSSSGRTVQRFKSSLLSVLEPWVLDRPVAVQSAAIAYRQRGAAASGDAHEERYAWWGDATLLPHLWRILCLPGMRVELRLGEPVLSWDVRDRKQLAARLEDEVRHNLLTAGEEAPARRRAMAFGS</sequence>
<reference evidence="8 9" key="1">
    <citation type="submission" date="2023-03" db="EMBL/GenBank/DDBJ databases">
        <title>YIM 152171 draft genome.</title>
        <authorList>
            <person name="Yang Z."/>
        </authorList>
    </citation>
    <scope>NUCLEOTIDE SEQUENCE [LARGE SCALE GENOMIC DNA]</scope>
    <source>
        <strain evidence="8 9">YIM 152171</strain>
    </source>
</reference>
<keyword evidence="3" id="KW-0808">Transferase</keyword>
<evidence type="ECO:0000256" key="6">
    <source>
        <dbReference type="SAM" id="Phobius"/>
    </source>
</evidence>
<keyword evidence="5 8" id="KW-0012">Acyltransferase</keyword>
<evidence type="ECO:0000313" key="8">
    <source>
        <dbReference type="EMBL" id="MDF1585091.1"/>
    </source>
</evidence>
<feature type="transmembrane region" description="Helical" evidence="6">
    <location>
        <begin position="12"/>
        <end position="35"/>
    </location>
</feature>
<comment type="caution">
    <text evidence="8">The sequence shown here is derived from an EMBL/GenBank/DDBJ whole genome shotgun (WGS) entry which is preliminary data.</text>
</comment>
<evidence type="ECO:0000259" key="7">
    <source>
        <dbReference type="SMART" id="SM00563"/>
    </source>
</evidence>
<evidence type="ECO:0000256" key="2">
    <source>
        <dbReference type="ARBA" id="ARBA00022516"/>
    </source>
</evidence>
<dbReference type="SUPFAM" id="SSF69593">
    <property type="entry name" value="Glycerol-3-phosphate (1)-acyltransferase"/>
    <property type="match status" value="1"/>
</dbReference>
<evidence type="ECO:0000256" key="4">
    <source>
        <dbReference type="ARBA" id="ARBA00023098"/>
    </source>
</evidence>
<organism evidence="8 9">
    <name type="scientific">Marinimicrococcus flavescens</name>
    <dbReference type="NCBI Taxonomy" id="3031815"/>
    <lineage>
        <taxon>Bacteria</taxon>
        <taxon>Pseudomonadati</taxon>
        <taxon>Pseudomonadota</taxon>
        <taxon>Alphaproteobacteria</taxon>
        <taxon>Geminicoccales</taxon>
        <taxon>Geminicoccaceae</taxon>
        <taxon>Marinimicrococcus</taxon>
    </lineage>
</organism>
<evidence type="ECO:0000256" key="3">
    <source>
        <dbReference type="ARBA" id="ARBA00022679"/>
    </source>
</evidence>
<dbReference type="SMART" id="SM00563">
    <property type="entry name" value="PlsC"/>
    <property type="match status" value="1"/>
</dbReference>
<dbReference type="PANTHER" id="PTHR10434">
    <property type="entry name" value="1-ACYL-SN-GLYCEROL-3-PHOSPHATE ACYLTRANSFERASE"/>
    <property type="match status" value="1"/>
</dbReference>
<accession>A0AAP3XQ59</accession>
<dbReference type="Pfam" id="PF01553">
    <property type="entry name" value="Acyltransferase"/>
    <property type="match status" value="1"/>
</dbReference>
<proteinExistence type="predicted"/>
<gene>
    <name evidence="8" type="ORF">PZ740_01675</name>
</gene>
<evidence type="ECO:0000313" key="9">
    <source>
        <dbReference type="Proteomes" id="UP001301140"/>
    </source>
</evidence>
<keyword evidence="2" id="KW-0444">Lipid biosynthesis</keyword>
<dbReference type="CDD" id="cd07989">
    <property type="entry name" value="LPLAT_AGPAT-like"/>
    <property type="match status" value="1"/>
</dbReference>
<dbReference type="RefSeq" id="WP_327787502.1">
    <property type="nucleotide sequence ID" value="NZ_JARGEQ010000008.1"/>
</dbReference>
<dbReference type="GO" id="GO:0003841">
    <property type="term" value="F:1-acylglycerol-3-phosphate O-acyltransferase activity"/>
    <property type="evidence" value="ECO:0007669"/>
    <property type="project" value="TreeGrafter"/>
</dbReference>
<keyword evidence="9" id="KW-1185">Reference proteome</keyword>
<dbReference type="GO" id="GO:0006654">
    <property type="term" value="P:phosphatidic acid biosynthetic process"/>
    <property type="evidence" value="ECO:0007669"/>
    <property type="project" value="TreeGrafter"/>
</dbReference>
<evidence type="ECO:0000256" key="1">
    <source>
        <dbReference type="ARBA" id="ARBA00005189"/>
    </source>
</evidence>
<comment type="pathway">
    <text evidence="1">Lipid metabolism.</text>
</comment>
<keyword evidence="6" id="KW-0812">Transmembrane</keyword>
<dbReference type="Proteomes" id="UP001301140">
    <property type="component" value="Unassembled WGS sequence"/>
</dbReference>
<evidence type="ECO:0000256" key="5">
    <source>
        <dbReference type="ARBA" id="ARBA00023315"/>
    </source>
</evidence>
<dbReference type="PANTHER" id="PTHR10434:SF64">
    <property type="entry name" value="1-ACYL-SN-GLYCEROL-3-PHOSPHATE ACYLTRANSFERASE-RELATED"/>
    <property type="match status" value="1"/>
</dbReference>
<protein>
    <submittedName>
        <fullName evidence="8">Lysophospholipid acyltransferase family protein</fullName>
    </submittedName>
</protein>
<feature type="domain" description="Phospholipid/glycerol acyltransferase" evidence="7">
    <location>
        <begin position="71"/>
        <end position="186"/>
    </location>
</feature>
<keyword evidence="6" id="KW-0472">Membrane</keyword>
<keyword evidence="6" id="KW-1133">Transmembrane helix</keyword>
<dbReference type="InterPro" id="IPR002123">
    <property type="entry name" value="Plipid/glycerol_acylTrfase"/>
</dbReference>
<name>A0AAP3XQ59_9PROT</name>
<dbReference type="AlphaFoldDB" id="A0AAP3XQ59"/>
<keyword evidence="4" id="KW-0443">Lipid metabolism</keyword>
<dbReference type="EMBL" id="JARGEQ010000008">
    <property type="protein sequence ID" value="MDF1585091.1"/>
    <property type="molecule type" value="Genomic_DNA"/>
</dbReference>